<feature type="compositionally biased region" description="Basic residues" evidence="1">
    <location>
        <begin position="225"/>
        <end position="234"/>
    </location>
</feature>
<sequence length="434" mass="47394">MVTRVKVICLPVYQRQWMWHAYTSTTEELKSSGGTSSNARLLSTDESPGTLGQKLQEMQAQLSSKCQTTVSNQWAAMQTAGEGTFKHWMYKFARGVLAREDPAESFLKQLPADADQFEVIYPSSLDQALVRRRLRLTAYSGVQRHKRRALGWGLFSFPQVPLVFTPFPNVTVYYCIYRAISHYRALNGAKALKSAFTNPESARVQHLLNEAVPENKGPKGDKGAKSKGRGKGSKKASAPTAAGTNEQLGELLQRLQLAPTALSLKVGDRKSSSNSCSISGNCSSRSSSGSNSRSHVSFQDVSSSSPHADPAKSSGFHDDDDHGSEASTSGRGGEGRRRSSSSSRRREEGKPPVVVFVSSHALDEAIQPLERWHTPLGEGMAEPLLSQHGFDVTGYTELLERARRKAGFSKEVAERGTTQGSISKHSKDNFPKTS</sequence>
<reference evidence="2" key="1">
    <citation type="submission" date="2021-01" db="EMBL/GenBank/DDBJ databases">
        <authorList>
            <person name="Corre E."/>
            <person name="Pelletier E."/>
            <person name="Niang G."/>
            <person name="Scheremetjew M."/>
            <person name="Finn R."/>
            <person name="Kale V."/>
            <person name="Holt S."/>
            <person name="Cochrane G."/>
            <person name="Meng A."/>
            <person name="Brown T."/>
            <person name="Cohen L."/>
        </authorList>
    </citation>
    <scope>NUCLEOTIDE SEQUENCE</scope>
    <source>
        <strain evidence="2">CCMP1320</strain>
    </source>
</reference>
<protein>
    <submittedName>
        <fullName evidence="2">Uncharacterized protein</fullName>
    </submittedName>
</protein>
<dbReference type="InterPro" id="IPR018786">
    <property type="entry name" value="Mit_KHE1"/>
</dbReference>
<name>A0A7S3QVU7_DUNTE</name>
<feature type="region of interest" description="Disordered" evidence="1">
    <location>
        <begin position="265"/>
        <end position="354"/>
    </location>
</feature>
<dbReference type="AlphaFoldDB" id="A0A7S3QVU7"/>
<feature type="compositionally biased region" description="Low complexity" evidence="1">
    <location>
        <begin position="272"/>
        <end position="305"/>
    </location>
</feature>
<dbReference type="EMBL" id="HBIP01016854">
    <property type="protein sequence ID" value="CAE0494812.1"/>
    <property type="molecule type" value="Transcribed_RNA"/>
</dbReference>
<evidence type="ECO:0000313" key="2">
    <source>
        <dbReference type="EMBL" id="CAE0494812.1"/>
    </source>
</evidence>
<dbReference type="GO" id="GO:0005743">
    <property type="term" value="C:mitochondrial inner membrane"/>
    <property type="evidence" value="ECO:0007669"/>
    <property type="project" value="TreeGrafter"/>
</dbReference>
<feature type="region of interest" description="Disordered" evidence="1">
    <location>
        <begin position="209"/>
        <end position="242"/>
    </location>
</feature>
<accession>A0A7S3QVU7</accession>
<feature type="compositionally biased region" description="Polar residues" evidence="1">
    <location>
        <begin position="29"/>
        <end position="47"/>
    </location>
</feature>
<dbReference type="GO" id="GO:0006813">
    <property type="term" value="P:potassium ion transport"/>
    <property type="evidence" value="ECO:0007669"/>
    <property type="project" value="TreeGrafter"/>
</dbReference>
<proteinExistence type="predicted"/>
<evidence type="ECO:0000256" key="1">
    <source>
        <dbReference type="SAM" id="MobiDB-lite"/>
    </source>
</evidence>
<dbReference type="PANTHER" id="PTHR28062">
    <property type="entry name" value="K+-H+ EXCHANGE-LIKE PROTEIN"/>
    <property type="match status" value="1"/>
</dbReference>
<dbReference type="GO" id="GO:1902600">
    <property type="term" value="P:proton transmembrane transport"/>
    <property type="evidence" value="ECO:0007669"/>
    <property type="project" value="TreeGrafter"/>
</dbReference>
<feature type="compositionally biased region" description="Basic and acidic residues" evidence="1">
    <location>
        <begin position="315"/>
        <end position="324"/>
    </location>
</feature>
<organism evidence="2">
    <name type="scientific">Dunaliella tertiolecta</name>
    <name type="common">Green alga</name>
    <dbReference type="NCBI Taxonomy" id="3047"/>
    <lineage>
        <taxon>Eukaryota</taxon>
        <taxon>Viridiplantae</taxon>
        <taxon>Chlorophyta</taxon>
        <taxon>core chlorophytes</taxon>
        <taxon>Chlorophyceae</taxon>
        <taxon>CS clade</taxon>
        <taxon>Chlamydomonadales</taxon>
        <taxon>Dunaliellaceae</taxon>
        <taxon>Dunaliella</taxon>
    </lineage>
</organism>
<dbReference type="PANTHER" id="PTHR28062:SF1">
    <property type="entry name" value="TRANSMEMBRANE PROTEIN"/>
    <property type="match status" value="1"/>
</dbReference>
<gene>
    <name evidence="2" type="ORF">DTER00134_LOCUS9885</name>
</gene>
<feature type="compositionally biased region" description="Basic and acidic residues" evidence="1">
    <location>
        <begin position="425"/>
        <end position="434"/>
    </location>
</feature>
<feature type="region of interest" description="Disordered" evidence="1">
    <location>
        <begin position="29"/>
        <end position="50"/>
    </location>
</feature>
<feature type="region of interest" description="Disordered" evidence="1">
    <location>
        <begin position="407"/>
        <end position="434"/>
    </location>
</feature>
<dbReference type="Pfam" id="PF10173">
    <property type="entry name" value="Mit_KHE1"/>
    <property type="match status" value="1"/>
</dbReference>